<evidence type="ECO:0000313" key="1">
    <source>
        <dbReference type="EMBL" id="MFC7408899.1"/>
    </source>
</evidence>
<dbReference type="EMBL" id="JBHTCA010000004">
    <property type="protein sequence ID" value="MFC7408899.1"/>
    <property type="molecule type" value="Genomic_DNA"/>
</dbReference>
<dbReference type="RefSeq" id="WP_382221855.1">
    <property type="nucleotide sequence ID" value="NZ_JBHTCA010000004.1"/>
</dbReference>
<gene>
    <name evidence="1" type="ORF">ACFQPB_08505</name>
</gene>
<dbReference type="Proteomes" id="UP001596501">
    <property type="component" value="Unassembled WGS sequence"/>
</dbReference>
<keyword evidence="2" id="KW-1185">Reference proteome</keyword>
<protein>
    <submittedName>
        <fullName evidence="1">Uncharacterized protein</fullName>
    </submittedName>
</protein>
<reference evidence="2" key="1">
    <citation type="journal article" date="2019" name="Int. J. Syst. Evol. Microbiol.">
        <title>The Global Catalogue of Microorganisms (GCM) 10K type strain sequencing project: providing services to taxonomists for standard genome sequencing and annotation.</title>
        <authorList>
            <consortium name="The Broad Institute Genomics Platform"/>
            <consortium name="The Broad Institute Genome Sequencing Center for Infectious Disease"/>
            <person name="Wu L."/>
            <person name="Ma J."/>
        </authorList>
    </citation>
    <scope>NUCLEOTIDE SEQUENCE [LARGE SCALE GENOMIC DNA]</scope>
    <source>
        <strain evidence="2">CGMCC 1.12371</strain>
    </source>
</reference>
<proteinExistence type="predicted"/>
<sequence length="79" mass="8314">MTTVIPMAGRRAAAFPLPSTPELIGLHVQAENALSTALHELRRLDATPATLRLATARATRAATLLKRASECVNGVGVQP</sequence>
<evidence type="ECO:0000313" key="2">
    <source>
        <dbReference type="Proteomes" id="UP001596501"/>
    </source>
</evidence>
<comment type="caution">
    <text evidence="1">The sequence shown here is derived from an EMBL/GenBank/DDBJ whole genome shotgun (WGS) entry which is preliminary data.</text>
</comment>
<organism evidence="1 2">
    <name type="scientific">Hydrogenophaga atypica</name>
    <dbReference type="NCBI Taxonomy" id="249409"/>
    <lineage>
        <taxon>Bacteria</taxon>
        <taxon>Pseudomonadati</taxon>
        <taxon>Pseudomonadota</taxon>
        <taxon>Betaproteobacteria</taxon>
        <taxon>Burkholderiales</taxon>
        <taxon>Comamonadaceae</taxon>
        <taxon>Hydrogenophaga</taxon>
    </lineage>
</organism>
<name>A0ABW2QIE5_9BURK</name>
<accession>A0ABW2QIE5</accession>